<evidence type="ECO:0000313" key="10">
    <source>
        <dbReference type="EMBL" id="OQV22388.1"/>
    </source>
</evidence>
<organism evidence="10 11">
    <name type="scientific">Hypsibius exemplaris</name>
    <name type="common">Freshwater tardigrade</name>
    <dbReference type="NCBI Taxonomy" id="2072580"/>
    <lineage>
        <taxon>Eukaryota</taxon>
        <taxon>Metazoa</taxon>
        <taxon>Ecdysozoa</taxon>
        <taxon>Tardigrada</taxon>
        <taxon>Eutardigrada</taxon>
        <taxon>Parachela</taxon>
        <taxon>Hypsibioidea</taxon>
        <taxon>Hypsibiidae</taxon>
        <taxon>Hypsibius</taxon>
    </lineage>
</organism>
<comment type="subunit">
    <text evidence="6">Interacts with LYAR and RPL23A. Interacts with the nuclear importin-beta receptor and, at a lower extent, with importin-alpha.</text>
</comment>
<comment type="function">
    <text evidence="5">GTPase that associates with pre-60S ribosomal subunits in the nucleolus and is required for their nuclear export and maturation. May promote cell proliferation possibly by increasing p53/TP53 protein levels, and consequently those of its downstream product CDKN1A/p21, and decreasing RPL23A protein levels.</text>
</comment>
<dbReference type="PRINTS" id="PR00326">
    <property type="entry name" value="GTP1OBG"/>
</dbReference>
<accession>A0A1W0X4L4</accession>
<keyword evidence="3 7" id="KW-0342">GTP-binding</keyword>
<name>A0A1W0X4L4_HYPEX</name>
<protein>
    <recommendedName>
        <fullName evidence="7">Nucleolar GTP-binding protein 2</fullName>
    </recommendedName>
</protein>
<evidence type="ECO:0000256" key="3">
    <source>
        <dbReference type="ARBA" id="ARBA00023134"/>
    </source>
</evidence>
<feature type="compositionally biased region" description="Basic and acidic residues" evidence="8">
    <location>
        <begin position="615"/>
        <end position="635"/>
    </location>
</feature>
<dbReference type="Pfam" id="PF08153">
    <property type="entry name" value="NGP1NT"/>
    <property type="match status" value="1"/>
</dbReference>
<dbReference type="InterPro" id="IPR024929">
    <property type="entry name" value="GNL2_CP_dom"/>
</dbReference>
<dbReference type="Gene3D" id="1.10.1580.10">
    <property type="match status" value="1"/>
</dbReference>
<dbReference type="FunFam" id="1.10.1580.10:FF:000001">
    <property type="entry name" value="Nucleolar GTP-binding protein 2"/>
    <property type="match status" value="1"/>
</dbReference>
<dbReference type="InterPro" id="IPR012971">
    <property type="entry name" value="NOG2_N_dom"/>
</dbReference>
<proteinExistence type="inferred from homology"/>
<feature type="compositionally biased region" description="Acidic residues" evidence="8">
    <location>
        <begin position="507"/>
        <end position="520"/>
    </location>
</feature>
<evidence type="ECO:0000256" key="6">
    <source>
        <dbReference type="ARBA" id="ARBA00065814"/>
    </source>
</evidence>
<evidence type="ECO:0000313" key="11">
    <source>
        <dbReference type="Proteomes" id="UP000192578"/>
    </source>
</evidence>
<dbReference type="PROSITE" id="PS51721">
    <property type="entry name" value="G_CP"/>
    <property type="match status" value="1"/>
</dbReference>
<dbReference type="Pfam" id="PF01926">
    <property type="entry name" value="MMR_HSR1"/>
    <property type="match status" value="1"/>
</dbReference>
<feature type="region of interest" description="Disordered" evidence="8">
    <location>
        <begin position="492"/>
        <end position="520"/>
    </location>
</feature>
<comment type="subcellular location">
    <subcellularLocation>
        <location evidence="1 7">Nucleus</location>
        <location evidence="1 7">Nucleolus</location>
    </subcellularLocation>
</comment>
<comment type="caution">
    <text evidence="10">The sequence shown here is derived from an EMBL/GenBank/DDBJ whole genome shotgun (WGS) entry which is preliminary data.</text>
</comment>
<gene>
    <name evidence="10" type="ORF">BV898_03565</name>
</gene>
<feature type="compositionally biased region" description="Basic and acidic residues" evidence="8">
    <location>
        <begin position="30"/>
        <end position="45"/>
    </location>
</feature>
<dbReference type="Proteomes" id="UP000192578">
    <property type="component" value="Unassembled WGS sequence"/>
</dbReference>
<feature type="compositionally biased region" description="Basic and acidic residues" evidence="8">
    <location>
        <begin position="585"/>
        <end position="600"/>
    </location>
</feature>
<dbReference type="AlphaFoldDB" id="A0A1W0X4L4"/>
<dbReference type="InterPro" id="IPR050755">
    <property type="entry name" value="TRAFAC_YlqF/YawG_RiboMat"/>
</dbReference>
<keyword evidence="11" id="KW-1185">Reference proteome</keyword>
<dbReference type="FunFam" id="3.40.50.300:FF:000559">
    <property type="entry name" value="Nuclear/nucleolar GTPase 2"/>
    <property type="match status" value="1"/>
</dbReference>
<evidence type="ECO:0000256" key="2">
    <source>
        <dbReference type="ARBA" id="ARBA00022741"/>
    </source>
</evidence>
<evidence type="ECO:0000259" key="9">
    <source>
        <dbReference type="PROSITE" id="PS51721"/>
    </source>
</evidence>
<evidence type="ECO:0000256" key="5">
    <source>
        <dbReference type="ARBA" id="ARBA00054763"/>
    </source>
</evidence>
<keyword evidence="2 7" id="KW-0547">Nucleotide-binding</keyword>
<dbReference type="CDD" id="cd01858">
    <property type="entry name" value="NGP_1"/>
    <property type="match status" value="1"/>
</dbReference>
<feature type="compositionally biased region" description="Basic residues" evidence="8">
    <location>
        <begin position="1"/>
        <end position="16"/>
    </location>
</feature>
<dbReference type="OrthoDB" id="444945at2759"/>
<dbReference type="InterPro" id="IPR027417">
    <property type="entry name" value="P-loop_NTPase"/>
</dbReference>
<evidence type="ECO:0000256" key="4">
    <source>
        <dbReference type="ARBA" id="ARBA00023242"/>
    </source>
</evidence>
<dbReference type="InterPro" id="IPR006073">
    <property type="entry name" value="GTP-bd"/>
</dbReference>
<dbReference type="GO" id="GO:0005730">
    <property type="term" value="C:nucleolus"/>
    <property type="evidence" value="ECO:0007669"/>
    <property type="project" value="UniProtKB-SubCell"/>
</dbReference>
<dbReference type="PANTHER" id="PTHR11089">
    <property type="entry name" value="GTP-BINDING PROTEIN-RELATED"/>
    <property type="match status" value="1"/>
</dbReference>
<evidence type="ECO:0000256" key="1">
    <source>
        <dbReference type="ARBA" id="ARBA00004604"/>
    </source>
</evidence>
<reference evidence="11" key="1">
    <citation type="submission" date="2017-01" db="EMBL/GenBank/DDBJ databases">
        <title>Comparative genomics of anhydrobiosis in the tardigrade Hypsibius dujardini.</title>
        <authorList>
            <person name="Yoshida Y."/>
            <person name="Koutsovoulos G."/>
            <person name="Laetsch D."/>
            <person name="Stevens L."/>
            <person name="Kumar S."/>
            <person name="Horikawa D."/>
            <person name="Ishino K."/>
            <person name="Komine S."/>
            <person name="Tomita M."/>
            <person name="Blaxter M."/>
            <person name="Arakawa K."/>
        </authorList>
    </citation>
    <scope>NUCLEOTIDE SEQUENCE [LARGE SCALE GENOMIC DNA]</scope>
    <source>
        <strain evidence="11">Z151</strain>
    </source>
</reference>
<feature type="compositionally biased region" description="Basic and acidic residues" evidence="8">
    <location>
        <begin position="492"/>
        <end position="506"/>
    </location>
</feature>
<sequence length="668" mass="74932">MPRRGEKVKRNKNAKTPKKEGFQSGSHSLNPDRPKTHAGQRDRATIKRLLMYKNSKPQRNDKGVIVKPAPFQGRVPSGTQSRVEPNRKWFGNTRVVGQGALQTFQDELGKAVKDPYRVVMRPTKLPVTLLNERATHQRAHLLDVEKFESTFGPKAQRKKPNMKFDCLTELVSHAETTTTGYDKEKDRDLVVETDGVRDKAKEWIMFAGQSKRIWNELYKVVDSSDILLQVLDARDPMGTRCPTIEKFLKEEKPFKHLVFILNKCDLVPTWVTKRWVATLSAEYPTLAFHASITNSFGKGPLINILRQFGKLHVDKKQISVGLIGYPNVGKSSIINTLKAKKVVKVAPIPGETKVWQYVTLMNRIFLIDCPGVVFPTGNTEEETVLKGIVRVENLEAPMDFIPALLERVKPEYIKKTYLVDEWKDSEDLLEQIARRAGRLFKKGEADVQTAARNLLNDFQRGKLPYFVKPPESDGAGDKNAKLGVVQSFKDHPESDVFDDADARKGEEVEEADDEATQEDDLGIQEIFLGEEGSTGASTSAHTHTASTTTIVEDQADLLLKEAAEEATVVDDDSEDRVMPVDPDVDDIRVARHTRFDKDVGDGTGKLTGKQKRKADRKERLKKVGADFYSKVDVKNRNRPSGSSGGGSAGKIPKTSKAEVKRTKHQKRV</sequence>
<evidence type="ECO:0000256" key="8">
    <source>
        <dbReference type="SAM" id="MobiDB-lite"/>
    </source>
</evidence>
<feature type="region of interest" description="Disordered" evidence="8">
    <location>
        <begin position="1"/>
        <end position="85"/>
    </location>
</feature>
<keyword evidence="4 7" id="KW-0539">Nucleus</keyword>
<dbReference type="InterPro" id="IPR030378">
    <property type="entry name" value="G_CP_dom"/>
</dbReference>
<feature type="domain" description="CP-type G" evidence="9">
    <location>
        <begin position="214"/>
        <end position="375"/>
    </location>
</feature>
<dbReference type="EMBL" id="MTYJ01000017">
    <property type="protein sequence ID" value="OQV22388.1"/>
    <property type="molecule type" value="Genomic_DNA"/>
</dbReference>
<dbReference type="SUPFAM" id="SSF52540">
    <property type="entry name" value="P-loop containing nucleoside triphosphate hydrolases"/>
    <property type="match status" value="1"/>
</dbReference>
<dbReference type="Gene3D" id="3.40.50.300">
    <property type="entry name" value="P-loop containing nucleotide triphosphate hydrolases"/>
    <property type="match status" value="1"/>
</dbReference>
<dbReference type="PANTHER" id="PTHR11089:SF9">
    <property type="entry name" value="NUCLEOLAR GTP-BINDING PROTEIN 2"/>
    <property type="match status" value="1"/>
</dbReference>
<dbReference type="InterPro" id="IPR023179">
    <property type="entry name" value="GTP-bd_ortho_bundle_sf"/>
</dbReference>
<dbReference type="GO" id="GO:0005525">
    <property type="term" value="F:GTP binding"/>
    <property type="evidence" value="ECO:0007669"/>
    <property type="project" value="UniProtKB-KW"/>
</dbReference>
<feature type="region of interest" description="Disordered" evidence="8">
    <location>
        <begin position="565"/>
        <end position="668"/>
    </location>
</feature>
<evidence type="ECO:0000256" key="7">
    <source>
        <dbReference type="RuleBase" id="RU364023"/>
    </source>
</evidence>
<comment type="similarity">
    <text evidence="7">Belongs to the TRAFAC class YlqF/YawG GTPase family. NOG2 subfamily.</text>
</comment>